<name>A0AAW0FHK0_9APHY</name>
<gene>
    <name evidence="1" type="ORF">QCA50_016755</name>
</gene>
<protein>
    <submittedName>
        <fullName evidence="1">Uncharacterized protein</fullName>
    </submittedName>
</protein>
<dbReference type="Proteomes" id="UP001385951">
    <property type="component" value="Unassembled WGS sequence"/>
</dbReference>
<dbReference type="AlphaFoldDB" id="A0AAW0FHK0"/>
<reference evidence="1 2" key="1">
    <citation type="submission" date="2022-09" db="EMBL/GenBank/DDBJ databases">
        <authorList>
            <person name="Palmer J.M."/>
        </authorList>
    </citation>
    <scope>NUCLEOTIDE SEQUENCE [LARGE SCALE GENOMIC DNA]</scope>
    <source>
        <strain evidence="1 2">DSM 7382</strain>
    </source>
</reference>
<accession>A0AAW0FHK0</accession>
<evidence type="ECO:0000313" key="1">
    <source>
        <dbReference type="EMBL" id="KAK7680246.1"/>
    </source>
</evidence>
<proteinExistence type="predicted"/>
<keyword evidence="2" id="KW-1185">Reference proteome</keyword>
<sequence length="208" mass="22667">MDQSHELTADVFAAPPPPQIQFDEGNVQRPPNANRPIWFTNSDNPIKSNEAAGVWFRGGIAYKIYTTQNTMNKVVPDLATARANNLPIGNANSAVGLVSICPQTQVPFRAKAGFVVRTTDYRVGWQFFTAQGSAEVAKFRGIINGISNRATLTSIQSALQIAVRLRLADPQGFINPNDASPIQFIDIHYGSDASGQLLDIVNQRLNSL</sequence>
<organism evidence="1 2">
    <name type="scientific">Cerrena zonata</name>
    <dbReference type="NCBI Taxonomy" id="2478898"/>
    <lineage>
        <taxon>Eukaryota</taxon>
        <taxon>Fungi</taxon>
        <taxon>Dikarya</taxon>
        <taxon>Basidiomycota</taxon>
        <taxon>Agaricomycotina</taxon>
        <taxon>Agaricomycetes</taxon>
        <taxon>Polyporales</taxon>
        <taxon>Cerrenaceae</taxon>
        <taxon>Cerrena</taxon>
    </lineage>
</organism>
<evidence type="ECO:0000313" key="2">
    <source>
        <dbReference type="Proteomes" id="UP001385951"/>
    </source>
</evidence>
<comment type="caution">
    <text evidence="1">The sequence shown here is derived from an EMBL/GenBank/DDBJ whole genome shotgun (WGS) entry which is preliminary data.</text>
</comment>
<dbReference type="EMBL" id="JASBNA010000051">
    <property type="protein sequence ID" value="KAK7680246.1"/>
    <property type="molecule type" value="Genomic_DNA"/>
</dbReference>